<dbReference type="EMBL" id="BQKI01000023">
    <property type="protein sequence ID" value="GJN12438.1"/>
    <property type="molecule type" value="Genomic_DNA"/>
</dbReference>
<organism evidence="2 3">
    <name type="scientific">Eleusine coracana subsp. coracana</name>
    <dbReference type="NCBI Taxonomy" id="191504"/>
    <lineage>
        <taxon>Eukaryota</taxon>
        <taxon>Viridiplantae</taxon>
        <taxon>Streptophyta</taxon>
        <taxon>Embryophyta</taxon>
        <taxon>Tracheophyta</taxon>
        <taxon>Spermatophyta</taxon>
        <taxon>Magnoliopsida</taxon>
        <taxon>Liliopsida</taxon>
        <taxon>Poales</taxon>
        <taxon>Poaceae</taxon>
        <taxon>PACMAD clade</taxon>
        <taxon>Chloridoideae</taxon>
        <taxon>Cynodonteae</taxon>
        <taxon>Eleusininae</taxon>
        <taxon>Eleusine</taxon>
    </lineage>
</organism>
<dbReference type="GO" id="GO:0005524">
    <property type="term" value="F:ATP binding"/>
    <property type="evidence" value="ECO:0007669"/>
    <property type="project" value="InterPro"/>
</dbReference>
<dbReference type="Proteomes" id="UP001054889">
    <property type="component" value="Unassembled WGS sequence"/>
</dbReference>
<gene>
    <name evidence="2" type="primary">ga30716</name>
    <name evidence="2" type="ORF">PR202_ga30716</name>
</gene>
<proteinExistence type="predicted"/>
<protein>
    <recommendedName>
        <fullName evidence="1">Protein kinase domain-containing protein</fullName>
    </recommendedName>
</protein>
<dbReference type="InterPro" id="IPR011009">
    <property type="entry name" value="Kinase-like_dom_sf"/>
</dbReference>
<feature type="domain" description="Protein kinase" evidence="1">
    <location>
        <begin position="1"/>
        <end position="118"/>
    </location>
</feature>
<dbReference type="GO" id="GO:0004672">
    <property type="term" value="F:protein kinase activity"/>
    <property type="evidence" value="ECO:0007669"/>
    <property type="project" value="InterPro"/>
</dbReference>
<name>A0AAV5DPJ1_ELECO</name>
<sequence length="380" mass="42632">MNTINVTGQIGYMAPEYLYRGEISTKADIYSLGMLILELATRDKNVTTHADMASRKFVQNVYKNWNRDDRITARYPLLDANGLQQVKTCIEIGLRCVEVDKDHRPSIVDIINKISPVDGTNRHSMGKDNNNVSKDNTSRQIMRISTELLDVYPGQVGLPVKPDKLIASCSLQLSNKTDDCIGIRLLTKNRKMYMARMPLCCVVPARSTYVLVITTAEQKKLPPNNIEEILTLESSIILECELNKSLKNSNLDSMNMMYEQLFKQLKEADVNNVHELRLKVISDPPEEENSCQIKCGKKFSQVLSVDVHPAEPWIMTSHHTGEIFIWDYEEQATMVYDTAIISAMAANLVVASAASVVIVATAKISAPAYLVRKRAAPTYS</sequence>
<dbReference type="SUPFAM" id="SSF56112">
    <property type="entry name" value="Protein kinase-like (PK-like)"/>
    <property type="match status" value="1"/>
</dbReference>
<dbReference type="Gene3D" id="1.10.510.10">
    <property type="entry name" value="Transferase(Phosphotransferase) domain 1"/>
    <property type="match status" value="1"/>
</dbReference>
<dbReference type="PROSITE" id="PS50011">
    <property type="entry name" value="PROTEIN_KINASE_DOM"/>
    <property type="match status" value="1"/>
</dbReference>
<reference evidence="2" key="2">
    <citation type="submission" date="2021-12" db="EMBL/GenBank/DDBJ databases">
        <title>Resequencing data analysis of finger millet.</title>
        <authorList>
            <person name="Hatakeyama M."/>
            <person name="Aluri S."/>
            <person name="Balachadran M.T."/>
            <person name="Sivarajan S.R."/>
            <person name="Poveda L."/>
            <person name="Shimizu-Inatsugi R."/>
            <person name="Schlapbach R."/>
            <person name="Sreeman S.M."/>
            <person name="Shimizu K.K."/>
        </authorList>
    </citation>
    <scope>NUCLEOTIDE SEQUENCE</scope>
</reference>
<evidence type="ECO:0000259" key="1">
    <source>
        <dbReference type="PROSITE" id="PS50011"/>
    </source>
</evidence>
<reference evidence="2" key="1">
    <citation type="journal article" date="2018" name="DNA Res.">
        <title>Multiple hybrid de novo genome assembly of finger millet, an orphan allotetraploid crop.</title>
        <authorList>
            <person name="Hatakeyama M."/>
            <person name="Aluri S."/>
            <person name="Balachadran M.T."/>
            <person name="Sivarajan S.R."/>
            <person name="Patrignani A."/>
            <person name="Gruter S."/>
            <person name="Poveda L."/>
            <person name="Shimizu-Inatsugi R."/>
            <person name="Baeten J."/>
            <person name="Francoijs K.J."/>
            <person name="Nataraja K.N."/>
            <person name="Reddy Y.A.N."/>
            <person name="Phadnis S."/>
            <person name="Ravikumar R.L."/>
            <person name="Schlapbach R."/>
            <person name="Sreeman S.M."/>
            <person name="Shimizu K.K."/>
        </authorList>
    </citation>
    <scope>NUCLEOTIDE SEQUENCE</scope>
</reference>
<keyword evidence="3" id="KW-1185">Reference proteome</keyword>
<dbReference type="InterPro" id="IPR008962">
    <property type="entry name" value="PapD-like_sf"/>
</dbReference>
<evidence type="ECO:0000313" key="3">
    <source>
        <dbReference type="Proteomes" id="UP001054889"/>
    </source>
</evidence>
<evidence type="ECO:0000313" key="2">
    <source>
        <dbReference type="EMBL" id="GJN12438.1"/>
    </source>
</evidence>
<comment type="caution">
    <text evidence="2">The sequence shown here is derived from an EMBL/GenBank/DDBJ whole genome shotgun (WGS) entry which is preliminary data.</text>
</comment>
<dbReference type="InterPro" id="IPR013783">
    <property type="entry name" value="Ig-like_fold"/>
</dbReference>
<dbReference type="PANTHER" id="PTHR45707">
    <property type="entry name" value="C2 CALCIUM/LIPID-BINDING PLANT PHOSPHORIBOSYLTRANSFERASE FAMILY PROTEIN"/>
    <property type="match status" value="1"/>
</dbReference>
<dbReference type="PANTHER" id="PTHR45707:SF59">
    <property type="entry name" value="PROTEIN KINASE DOMAIN-CONTAINING PROTEIN"/>
    <property type="match status" value="1"/>
</dbReference>
<dbReference type="Gene3D" id="2.60.40.10">
    <property type="entry name" value="Immunoglobulins"/>
    <property type="match status" value="1"/>
</dbReference>
<dbReference type="AlphaFoldDB" id="A0AAV5DPJ1"/>
<dbReference type="SUPFAM" id="SSF49354">
    <property type="entry name" value="PapD-like"/>
    <property type="match status" value="1"/>
</dbReference>
<dbReference type="InterPro" id="IPR000719">
    <property type="entry name" value="Prot_kinase_dom"/>
</dbReference>
<accession>A0AAV5DPJ1</accession>
<dbReference type="Pfam" id="PF00069">
    <property type="entry name" value="Pkinase"/>
    <property type="match status" value="1"/>
</dbReference>